<dbReference type="Proteomes" id="UP000266188">
    <property type="component" value="Unassembled WGS sequence"/>
</dbReference>
<name>A0A3A2YZV3_9EURO</name>
<accession>A0A3A2YZV3</accession>
<dbReference type="AlphaFoldDB" id="A0A3A2YZV3"/>
<evidence type="ECO:0000313" key="2">
    <source>
        <dbReference type="Proteomes" id="UP000266188"/>
    </source>
</evidence>
<keyword evidence="2" id="KW-1185">Reference proteome</keyword>
<gene>
    <name evidence="1" type="ORF">PHISCL_11235</name>
</gene>
<protein>
    <submittedName>
        <fullName evidence="1">Uncharacterized protein</fullName>
    </submittedName>
</protein>
<reference evidence="2" key="1">
    <citation type="submission" date="2017-02" db="EMBL/GenBank/DDBJ databases">
        <authorList>
            <person name="Tafer H."/>
            <person name="Lopandic K."/>
        </authorList>
    </citation>
    <scope>NUCLEOTIDE SEQUENCE [LARGE SCALE GENOMIC DNA]</scope>
    <source>
        <strain evidence="2">CBS 366.77</strain>
    </source>
</reference>
<proteinExistence type="predicted"/>
<evidence type="ECO:0000313" key="1">
    <source>
        <dbReference type="EMBL" id="RJE16428.1"/>
    </source>
</evidence>
<organism evidence="1 2">
    <name type="scientific">Aspergillus sclerotialis</name>
    <dbReference type="NCBI Taxonomy" id="2070753"/>
    <lineage>
        <taxon>Eukaryota</taxon>
        <taxon>Fungi</taxon>
        <taxon>Dikarya</taxon>
        <taxon>Ascomycota</taxon>
        <taxon>Pezizomycotina</taxon>
        <taxon>Eurotiomycetes</taxon>
        <taxon>Eurotiomycetidae</taxon>
        <taxon>Eurotiales</taxon>
        <taxon>Aspergillaceae</taxon>
        <taxon>Aspergillus</taxon>
        <taxon>Aspergillus subgen. Polypaecilum</taxon>
    </lineage>
</organism>
<dbReference type="EMBL" id="MVGC01005205">
    <property type="protein sequence ID" value="RJE16428.1"/>
    <property type="molecule type" value="Genomic_DNA"/>
</dbReference>
<comment type="caution">
    <text evidence="1">The sequence shown here is derived from an EMBL/GenBank/DDBJ whole genome shotgun (WGS) entry which is preliminary data.</text>
</comment>
<sequence length="73" mass="8478">MGKELSGGCRFDFALLNRIKLFQLNLLQFHMHSARDRDNLVHKPMIHHAIKGGHSFQEKVDGLPSVPRHRKQH</sequence>